<dbReference type="OrthoDB" id="9774747at2"/>
<dbReference type="GeneID" id="80803595"/>
<dbReference type="SUPFAM" id="SSF109604">
    <property type="entry name" value="HD-domain/PDEase-like"/>
    <property type="match status" value="1"/>
</dbReference>
<reference evidence="2" key="1">
    <citation type="submission" date="2017-09" db="EMBL/GenBank/DDBJ databases">
        <title>FDA dAtabase for Regulatory Grade micrObial Sequences (FDA-ARGOS): Supporting development and validation of Infectious Disease Dx tests.</title>
        <authorList>
            <person name="Minogue T."/>
            <person name="Wolcott M."/>
            <person name="Wasieloski L."/>
            <person name="Aguilar W."/>
            <person name="Moore D."/>
            <person name="Tallon L."/>
            <person name="Sadzewicz L."/>
            <person name="Ott S."/>
            <person name="Zhao X."/>
            <person name="Nagaraj S."/>
            <person name="Vavikolanu K."/>
            <person name="Aluvathingal J."/>
            <person name="Nadendla S."/>
            <person name="Sichtig H."/>
        </authorList>
    </citation>
    <scope>NUCLEOTIDE SEQUENCE [LARGE SCALE GENOMIC DNA]</scope>
    <source>
        <strain evidence="2">FDAARGOS_394</strain>
    </source>
</reference>
<accession>A0A2A7UQS1</accession>
<name>A0A2A7UQS1_COMTR</name>
<evidence type="ECO:0000313" key="1">
    <source>
        <dbReference type="EMBL" id="PEH87613.1"/>
    </source>
</evidence>
<organism evidence="1 2">
    <name type="scientific">Comamonas terrigena</name>
    <dbReference type="NCBI Taxonomy" id="32013"/>
    <lineage>
        <taxon>Bacteria</taxon>
        <taxon>Pseudomonadati</taxon>
        <taxon>Pseudomonadota</taxon>
        <taxon>Betaproteobacteria</taxon>
        <taxon>Burkholderiales</taxon>
        <taxon>Comamonadaceae</taxon>
        <taxon>Comamonas</taxon>
    </lineage>
</organism>
<dbReference type="EMBL" id="PDEA01000001">
    <property type="protein sequence ID" value="PEH87613.1"/>
    <property type="molecule type" value="Genomic_DNA"/>
</dbReference>
<comment type="caution">
    <text evidence="1">The sequence shown here is derived from an EMBL/GenBank/DDBJ whole genome shotgun (WGS) entry which is preliminary data.</text>
</comment>
<evidence type="ECO:0000313" key="2">
    <source>
        <dbReference type="Proteomes" id="UP000220246"/>
    </source>
</evidence>
<protein>
    <submittedName>
        <fullName evidence="1">Phosphohydrolase</fullName>
    </submittedName>
</protein>
<proteinExistence type="predicted"/>
<dbReference type="AlphaFoldDB" id="A0A2A7UQS1"/>
<dbReference type="STRING" id="1219032.GCA_001515545_02380"/>
<dbReference type="GO" id="GO:0016787">
    <property type="term" value="F:hydrolase activity"/>
    <property type="evidence" value="ECO:0007669"/>
    <property type="project" value="UniProtKB-KW"/>
</dbReference>
<gene>
    <name evidence="1" type="ORF">CRM82_02430</name>
</gene>
<dbReference type="Proteomes" id="UP000220246">
    <property type="component" value="Unassembled WGS sequence"/>
</dbReference>
<dbReference type="RefSeq" id="WP_066538150.1">
    <property type="nucleotide sequence ID" value="NZ_DALZQJ010000058.1"/>
</dbReference>
<keyword evidence="1" id="KW-0378">Hydrolase</keyword>
<sequence>MNLVELNIDTIPLGQPLPFALRGVAGALLAQKGYVIRTPKELEILLARGQTLCVDTDESGDSFRAFKAHLQNMLMSDKPLGMISSMTMHATLAQEDAADRERKTPHWPTWQARLTQLMRTPDPDSFLPRFENMHQGLARHCAEAPDATLLALVQMSAEETRHYCATHAMLVAAVCMISARETLRWPEERIHQIGRAGLSMNLGMGHLQDDLAQQITPLSATQAQAVEDHALRSEQMLRDLGVTDEVWLQGVRGHHLRAPGRLAEKTAGDQLARMIQRADIFGARIAPRANRHPMSVTSAMQASYYDETKSVDEAGAALIKSLGIYPPGAWVKLASGETAVVVRRGTTAATPKVAVLVNKEGMPTGEPIPRDTAHPNWKISAPVAQRDVRVRLPLDRLLEINC</sequence>
<keyword evidence="2" id="KW-1185">Reference proteome</keyword>
<dbReference type="Gene3D" id="1.10.3210.10">
    <property type="entry name" value="Hypothetical protein af1432"/>
    <property type="match status" value="1"/>
</dbReference>